<dbReference type="Gene3D" id="1.10.357.10">
    <property type="entry name" value="Tetracycline Repressor, domain 2"/>
    <property type="match status" value="1"/>
</dbReference>
<keyword evidence="2 4" id="KW-0238">DNA-binding</keyword>
<feature type="DNA-binding region" description="H-T-H motif" evidence="4">
    <location>
        <begin position="32"/>
        <end position="51"/>
    </location>
</feature>
<dbReference type="EMBL" id="JACHDY010000007">
    <property type="protein sequence ID" value="MBB5319301.1"/>
    <property type="molecule type" value="Genomic_DNA"/>
</dbReference>
<accession>A0A7W8MST3</accession>
<keyword evidence="3" id="KW-0804">Transcription</keyword>
<evidence type="ECO:0000313" key="6">
    <source>
        <dbReference type="EMBL" id="MBB5319301.1"/>
    </source>
</evidence>
<evidence type="ECO:0000256" key="1">
    <source>
        <dbReference type="ARBA" id="ARBA00023015"/>
    </source>
</evidence>
<gene>
    <name evidence="6" type="ORF">HDF09_004007</name>
</gene>
<organism evidence="6 7">
    <name type="scientific">Tunturiibacter empetritectus</name>
    <dbReference type="NCBI Taxonomy" id="3069691"/>
    <lineage>
        <taxon>Bacteria</taxon>
        <taxon>Pseudomonadati</taxon>
        <taxon>Acidobacteriota</taxon>
        <taxon>Terriglobia</taxon>
        <taxon>Terriglobales</taxon>
        <taxon>Acidobacteriaceae</taxon>
        <taxon>Tunturiibacter</taxon>
    </lineage>
</organism>
<dbReference type="PANTHER" id="PTHR30055:SF234">
    <property type="entry name" value="HTH-TYPE TRANSCRIPTIONAL REGULATOR BETI"/>
    <property type="match status" value="1"/>
</dbReference>
<dbReference type="Pfam" id="PF00440">
    <property type="entry name" value="TetR_N"/>
    <property type="match status" value="1"/>
</dbReference>
<dbReference type="Proteomes" id="UP000568106">
    <property type="component" value="Unassembled WGS sequence"/>
</dbReference>
<dbReference type="InterPro" id="IPR009057">
    <property type="entry name" value="Homeodomain-like_sf"/>
</dbReference>
<keyword evidence="1" id="KW-0805">Transcription regulation</keyword>
<evidence type="ECO:0000256" key="2">
    <source>
        <dbReference type="ARBA" id="ARBA00023125"/>
    </source>
</evidence>
<dbReference type="AlphaFoldDB" id="A0A7W8MST3"/>
<dbReference type="PANTHER" id="PTHR30055">
    <property type="entry name" value="HTH-TYPE TRANSCRIPTIONAL REGULATOR RUTR"/>
    <property type="match status" value="1"/>
</dbReference>
<evidence type="ECO:0000313" key="7">
    <source>
        <dbReference type="Proteomes" id="UP000568106"/>
    </source>
</evidence>
<proteinExistence type="predicted"/>
<dbReference type="PROSITE" id="PS50977">
    <property type="entry name" value="HTH_TETR_2"/>
    <property type="match status" value="1"/>
</dbReference>
<dbReference type="GO" id="GO:0003700">
    <property type="term" value="F:DNA-binding transcription factor activity"/>
    <property type="evidence" value="ECO:0007669"/>
    <property type="project" value="TreeGrafter"/>
</dbReference>
<name>A0A7W8MST3_9BACT</name>
<dbReference type="PRINTS" id="PR00455">
    <property type="entry name" value="HTHTETR"/>
</dbReference>
<evidence type="ECO:0000259" key="5">
    <source>
        <dbReference type="PROSITE" id="PS50977"/>
    </source>
</evidence>
<reference evidence="6" key="1">
    <citation type="submission" date="2020-08" db="EMBL/GenBank/DDBJ databases">
        <title>Genomic Encyclopedia of Type Strains, Phase IV (KMG-V): Genome sequencing to study the core and pangenomes of soil and plant-associated prokaryotes.</title>
        <authorList>
            <person name="Whitman W."/>
        </authorList>
    </citation>
    <scope>NUCLEOTIDE SEQUENCE [LARGE SCALE GENOMIC DNA]</scope>
    <source>
        <strain evidence="6">M8UP27</strain>
    </source>
</reference>
<protein>
    <submittedName>
        <fullName evidence="6">AcrR family transcriptional regulator</fullName>
    </submittedName>
</protein>
<keyword evidence="7" id="KW-1185">Reference proteome</keyword>
<evidence type="ECO:0000256" key="3">
    <source>
        <dbReference type="ARBA" id="ARBA00023163"/>
    </source>
</evidence>
<sequence>MGLREAKAKKTRKRILSEALQLFGRNGYEQTTMEAIAEAAEVSPSTLYRYFLTKDLILLDPLVGYDLIASFSLHAVNLPVEEALAKAILEWAKWQDRNAEEILRVRSLIDQNIMPRARVWDLISQSERDLNARLAEKLHLPEDDLQVVLSVRLLFLTITYTVADLWKASAGRSSAVAIAEQVLRMFAEHKVLIPRKAPRQ</sequence>
<dbReference type="SUPFAM" id="SSF46689">
    <property type="entry name" value="Homeodomain-like"/>
    <property type="match status" value="1"/>
</dbReference>
<comment type="caution">
    <text evidence="6">The sequence shown here is derived from an EMBL/GenBank/DDBJ whole genome shotgun (WGS) entry which is preliminary data.</text>
</comment>
<dbReference type="Gene3D" id="1.10.10.60">
    <property type="entry name" value="Homeodomain-like"/>
    <property type="match status" value="1"/>
</dbReference>
<feature type="domain" description="HTH tetR-type" evidence="5">
    <location>
        <begin position="9"/>
        <end position="69"/>
    </location>
</feature>
<dbReference type="InterPro" id="IPR001647">
    <property type="entry name" value="HTH_TetR"/>
</dbReference>
<dbReference type="GO" id="GO:0000976">
    <property type="term" value="F:transcription cis-regulatory region binding"/>
    <property type="evidence" value="ECO:0007669"/>
    <property type="project" value="TreeGrafter"/>
</dbReference>
<dbReference type="InterPro" id="IPR050109">
    <property type="entry name" value="HTH-type_TetR-like_transc_reg"/>
</dbReference>
<evidence type="ECO:0000256" key="4">
    <source>
        <dbReference type="PROSITE-ProRule" id="PRU00335"/>
    </source>
</evidence>